<dbReference type="EMBL" id="CAEZTJ010000054">
    <property type="protein sequence ID" value="CAB4566819.1"/>
    <property type="molecule type" value="Genomic_DNA"/>
</dbReference>
<accession>A0A6J6DV60</accession>
<proteinExistence type="predicted"/>
<dbReference type="AlphaFoldDB" id="A0A6J6DV60"/>
<organism evidence="1">
    <name type="scientific">freshwater metagenome</name>
    <dbReference type="NCBI Taxonomy" id="449393"/>
    <lineage>
        <taxon>unclassified sequences</taxon>
        <taxon>metagenomes</taxon>
        <taxon>ecological metagenomes</taxon>
    </lineage>
</organism>
<protein>
    <submittedName>
        <fullName evidence="1">Unannotated protein</fullName>
    </submittedName>
</protein>
<reference evidence="1" key="1">
    <citation type="submission" date="2020-05" db="EMBL/GenBank/DDBJ databases">
        <authorList>
            <person name="Chiriac C."/>
            <person name="Salcher M."/>
            <person name="Ghai R."/>
            <person name="Kavagutti S V."/>
        </authorList>
    </citation>
    <scope>NUCLEOTIDE SEQUENCE</scope>
</reference>
<evidence type="ECO:0000313" key="1">
    <source>
        <dbReference type="EMBL" id="CAB4566819.1"/>
    </source>
</evidence>
<name>A0A6J6DV60_9ZZZZ</name>
<sequence length="153" mass="17136">MVVLETEFVELRLELTLEDLCEDVLEATVVSLEDRVLGGEIDRILPCDSVVEGGTSEVADRIIQVVHRHRDARAWELEDLELHRRRAILWLEGHSEGSFTWNLEVSGAVLITECVAADDDGLGPVWDQSRDILDDDRLTEDDTAEDVADGAVR</sequence>
<gene>
    <name evidence="1" type="ORF">UFOPK1650_00494</name>
</gene>